<dbReference type="InterPro" id="IPR027032">
    <property type="entry name" value="Twinkle-like"/>
</dbReference>
<feature type="compositionally biased region" description="Polar residues" evidence="1">
    <location>
        <begin position="338"/>
        <end position="393"/>
    </location>
</feature>
<dbReference type="eggNOG" id="COG0358">
    <property type="taxonomic scope" value="Bacteria"/>
</dbReference>
<dbReference type="EnsemblBacteria" id="CAF28216">
    <property type="protein sequence ID" value="CAF28216"/>
    <property type="gene ID" value="BH14520"/>
</dbReference>
<sequence length="919" mass="100774">MSTIVEIKQKLNSQAGAIAEMLLPQGRKRGNDWVVGNTRGEAGQSLSVCLSGSKAGLWYDFAEGSGGDLLDLWCAVKGINLSQALEEARTLLNLTRPKPFIAPHRSYRRPPVPTGGTPQNLVKIYLNKERGIPLEILKRYRIGEEGEKIIFPFYKPDGTLALVKERLAQAGAKAKPTAAQCEAILFGWQALYPMNCTPETNSKTQSLPATPANEESSNHSQTNTKNPTSLQINTKNASSFSDRTASSTHHASASTDHAPTPTDHTLSSMNCILETNSKTQSLPATPANEESSNHSQTNTKNPTSLQINTKNASSFSDRTASSTHHASASTHHAPTPTDHTLSSMNCTPETNSKTQSLPATPTNEESSNHSQTNTKNPTSLQINTKNAPSFSDRTASSTHHASASTHHAPTPTDHTLSSMNCILETNSKTQSLPATPTNEESSNHSQTNTKNPTSLQINTKNASSFSDRTASSTHHASASTDHAPTPTDQAFCFTNRTLVITEGEIDALSLAAYGYPAVSVPFGGGVGGKQNWIENEFDHLESFEIIFLATDMDKPGEEAAHEIANRLGRHRCYRVQLPCKDANDCLTAGIDAATIKAAFSSAKSFAPKGLRRASDYKDQVIGLFWPEPKQHLGYTVPYPKLNGKLYFRPAELTLWSGASGAGKSQLLSDCIPHWISQKSRLCLASLEMKGAQSLRRLTKQTGGLEHPTREMIERILQFLDDGLILYEHVGKSSVDTLLDVFDYCRARYGCDQFIIDSLMRLGIASDDYTGQEQAVYKMVDWAILNNVHIHLVAHARKSGLDKDIPGTEDIKGASEIGANAFNIITIWRNRSLEDKIFAASLEQEKADLAKRPSVIMNIAKQRSGDFEGKIGLWFDRQTYRYRCSSEHPLTPRRYLEHPIQNTNLLKNQSQVKPERFAPI</sequence>
<protein>
    <submittedName>
        <fullName evidence="3">Phage related protein</fullName>
    </submittedName>
</protein>
<dbReference type="Pfam" id="PF13155">
    <property type="entry name" value="Toprim_2"/>
    <property type="match status" value="1"/>
</dbReference>
<feature type="compositionally biased region" description="Polar residues" evidence="1">
    <location>
        <begin position="200"/>
        <end position="243"/>
    </location>
</feature>
<dbReference type="PaxDb" id="283166-BH14520"/>
<feature type="compositionally biased region" description="Low complexity" evidence="1">
    <location>
        <begin position="319"/>
        <end position="337"/>
    </location>
</feature>
<dbReference type="InterPro" id="IPR007694">
    <property type="entry name" value="DNA_helicase_DnaB-like_C"/>
</dbReference>
<gene>
    <name evidence="3" type="ordered locus">BH14520</name>
</gene>
<dbReference type="GO" id="GO:0006260">
    <property type="term" value="P:DNA replication"/>
    <property type="evidence" value="ECO:0007669"/>
    <property type="project" value="InterPro"/>
</dbReference>
<evidence type="ECO:0000259" key="2">
    <source>
        <dbReference type="PROSITE" id="PS51199"/>
    </source>
</evidence>
<dbReference type="KEGG" id="bhe:BH14520"/>
<dbReference type="PANTHER" id="PTHR12873">
    <property type="entry name" value="T7-LIKE MITOCHONDRIAL DNA HELICASE"/>
    <property type="match status" value="1"/>
</dbReference>
<evidence type="ECO:0000256" key="1">
    <source>
        <dbReference type="SAM" id="MobiDB-lite"/>
    </source>
</evidence>
<dbReference type="CDD" id="cd01029">
    <property type="entry name" value="TOPRIM_primases"/>
    <property type="match status" value="1"/>
</dbReference>
<name>A0A0H3LZP2_BARHE</name>
<evidence type="ECO:0000313" key="3">
    <source>
        <dbReference type="EMBL" id="CAF28216.1"/>
    </source>
</evidence>
<feature type="region of interest" description="Disordered" evidence="1">
    <location>
        <begin position="279"/>
        <end position="417"/>
    </location>
</feature>
<dbReference type="PROSITE" id="PS51199">
    <property type="entry name" value="SF4_HELICASE"/>
    <property type="match status" value="1"/>
</dbReference>
<dbReference type="GeneID" id="92986060"/>
<accession>A0A0H3LZP2</accession>
<dbReference type="GO" id="GO:0005524">
    <property type="term" value="F:ATP binding"/>
    <property type="evidence" value="ECO:0007669"/>
    <property type="project" value="InterPro"/>
</dbReference>
<dbReference type="SMART" id="SM00493">
    <property type="entry name" value="TOPRIM"/>
    <property type="match status" value="1"/>
</dbReference>
<feature type="domain" description="SF4 helicase" evidence="2">
    <location>
        <begin position="627"/>
        <end position="888"/>
    </location>
</feature>
<keyword evidence="4" id="KW-1185">Reference proteome</keyword>
<dbReference type="Gene3D" id="3.40.50.300">
    <property type="entry name" value="P-loop containing nucleotide triphosphate hydrolases"/>
    <property type="match status" value="1"/>
</dbReference>
<dbReference type="InterPro" id="IPR027417">
    <property type="entry name" value="P-loop_NTPase"/>
</dbReference>
<organism evidence="3 4">
    <name type="scientific">Bartonella henselae (strain ATCC 49882 / DSM 28221 / CCUG 30454 / Houston 1)</name>
    <name type="common">Rochalimaea henselae</name>
    <dbReference type="NCBI Taxonomy" id="283166"/>
    <lineage>
        <taxon>Bacteria</taxon>
        <taxon>Pseudomonadati</taxon>
        <taxon>Pseudomonadota</taxon>
        <taxon>Alphaproteobacteria</taxon>
        <taxon>Hyphomicrobiales</taxon>
        <taxon>Bartonellaceae</taxon>
        <taxon>Bartonella</taxon>
    </lineage>
</organism>
<dbReference type="Proteomes" id="UP000000421">
    <property type="component" value="Chromosome"/>
</dbReference>
<dbReference type="GO" id="GO:0043139">
    <property type="term" value="F:5'-3' DNA helicase activity"/>
    <property type="evidence" value="ECO:0007669"/>
    <property type="project" value="InterPro"/>
</dbReference>
<dbReference type="InterPro" id="IPR034154">
    <property type="entry name" value="TOPRIM_DnaG/twinkle"/>
</dbReference>
<dbReference type="SUPFAM" id="SSF57783">
    <property type="entry name" value="Zinc beta-ribbon"/>
    <property type="match status" value="1"/>
</dbReference>
<dbReference type="GO" id="GO:0003697">
    <property type="term" value="F:single-stranded DNA binding"/>
    <property type="evidence" value="ECO:0007669"/>
    <property type="project" value="InterPro"/>
</dbReference>
<feature type="region of interest" description="Disordered" evidence="1">
    <location>
        <begin position="200"/>
        <end position="267"/>
    </location>
</feature>
<feature type="compositionally biased region" description="Low complexity" evidence="1">
    <location>
        <begin position="394"/>
        <end position="412"/>
    </location>
</feature>
<feature type="compositionally biased region" description="Low complexity" evidence="1">
    <location>
        <begin position="244"/>
        <end position="260"/>
    </location>
</feature>
<feature type="compositionally biased region" description="Low complexity" evidence="1">
    <location>
        <begin position="469"/>
        <end position="485"/>
    </location>
</feature>
<dbReference type="SUPFAM" id="SSF52540">
    <property type="entry name" value="P-loop containing nucleoside triphosphate hydrolases"/>
    <property type="match status" value="1"/>
</dbReference>
<dbReference type="InterPro" id="IPR006171">
    <property type="entry name" value="TOPRIM_dom"/>
</dbReference>
<dbReference type="Gene3D" id="3.40.1360.10">
    <property type="match status" value="1"/>
</dbReference>
<feature type="region of interest" description="Disordered" evidence="1">
    <location>
        <begin position="429"/>
        <end position="487"/>
    </location>
</feature>
<dbReference type="AlphaFoldDB" id="A0A0H3LZP2"/>
<dbReference type="eggNOG" id="COG0305">
    <property type="taxonomic scope" value="Bacteria"/>
</dbReference>
<feature type="compositionally biased region" description="Polar residues" evidence="1">
    <location>
        <begin position="279"/>
        <end position="318"/>
    </location>
</feature>
<reference evidence="3 4" key="1">
    <citation type="journal article" date="2004" name="Proc. Natl. Acad. Sci. U.S.A.">
        <title>The louse-borne human pathogen Bartonella quintana is a genomic derivative of the zoonotic agent Bartonella henselae.</title>
        <authorList>
            <person name="Alsmark U.C.M."/>
            <person name="Frank A.C."/>
            <person name="Karlberg E.O."/>
            <person name="Legault B.-A."/>
            <person name="Ardell D.H."/>
            <person name="Canbaeck B."/>
            <person name="Eriksson A.-S."/>
            <person name="Naeslund A.K."/>
            <person name="Handley S.A."/>
            <person name="Huvet M."/>
            <person name="La Scola B."/>
            <person name="Holmberg M."/>
            <person name="Andersson S.G.E."/>
        </authorList>
    </citation>
    <scope>NUCLEOTIDE SEQUENCE [LARGE SCALE GENOMIC DNA]</scope>
    <source>
        <strain evidence="4">ATCC 49882 / DSM 28221 / CCUG 30454 / Houston 1</strain>
    </source>
</reference>
<dbReference type="EMBL" id="BX897699">
    <property type="protein sequence ID" value="CAF28216.1"/>
    <property type="molecule type" value="Genomic_DNA"/>
</dbReference>
<dbReference type="RefSeq" id="WP_011181225.1">
    <property type="nucleotide sequence ID" value="NC_005956.1"/>
</dbReference>
<feature type="compositionally biased region" description="Polar residues" evidence="1">
    <location>
        <begin position="429"/>
        <end position="468"/>
    </location>
</feature>
<evidence type="ECO:0000313" key="4">
    <source>
        <dbReference type="Proteomes" id="UP000000421"/>
    </source>
</evidence>
<dbReference type="Pfam" id="PF13481">
    <property type="entry name" value="AAA_25"/>
    <property type="match status" value="1"/>
</dbReference>
<proteinExistence type="predicted"/>
<dbReference type="SUPFAM" id="SSF56731">
    <property type="entry name" value="DNA primase core"/>
    <property type="match status" value="1"/>
</dbReference>
<dbReference type="PANTHER" id="PTHR12873:SF0">
    <property type="entry name" value="TWINKLE MTDNA HELICASE"/>
    <property type="match status" value="1"/>
</dbReference>